<protein>
    <submittedName>
        <fullName evidence="1">Uncharacterized protein</fullName>
    </submittedName>
</protein>
<reference evidence="2" key="1">
    <citation type="submission" date="2017-06" db="EMBL/GenBank/DDBJ databases">
        <authorList>
            <person name="Cremers G."/>
        </authorList>
    </citation>
    <scope>NUCLEOTIDE SEQUENCE [LARGE SCALE GENOMIC DNA]</scope>
</reference>
<dbReference type="AlphaFoldDB" id="A0A284VQL2"/>
<sequence>MFLDKAAQRLRIYTGFGITMHNITLRKAYNFLFPFTLGDALCKRKL</sequence>
<gene>
    <name evidence="1" type="ORF">MNV_370025</name>
</gene>
<accession>A0A284VQL2</accession>
<name>A0A284VQL2_9EURY</name>
<proteinExistence type="predicted"/>
<organism evidence="1 2">
    <name type="scientific">Candidatus Methanoperedens nitratireducens</name>
    <dbReference type="NCBI Taxonomy" id="1392998"/>
    <lineage>
        <taxon>Archaea</taxon>
        <taxon>Methanobacteriati</taxon>
        <taxon>Methanobacteriota</taxon>
        <taxon>Stenosarchaea group</taxon>
        <taxon>Methanomicrobia</taxon>
        <taxon>Methanosarcinales</taxon>
        <taxon>ANME-2 cluster</taxon>
        <taxon>Candidatus Methanoperedentaceae</taxon>
        <taxon>Candidatus Methanoperedens</taxon>
    </lineage>
</organism>
<dbReference type="EMBL" id="FZMP01000182">
    <property type="protein sequence ID" value="SNQ61483.1"/>
    <property type="molecule type" value="Genomic_DNA"/>
</dbReference>
<keyword evidence="2" id="KW-1185">Reference proteome</keyword>
<evidence type="ECO:0000313" key="1">
    <source>
        <dbReference type="EMBL" id="SNQ61483.1"/>
    </source>
</evidence>
<dbReference type="Proteomes" id="UP000218615">
    <property type="component" value="Unassembled WGS sequence"/>
</dbReference>
<evidence type="ECO:0000313" key="2">
    <source>
        <dbReference type="Proteomes" id="UP000218615"/>
    </source>
</evidence>